<accession>A0A3D8VDK5</accession>
<keyword evidence="3" id="KW-1185">Reference proteome</keyword>
<name>A0A3D8VDK5_9GAMM</name>
<proteinExistence type="predicted"/>
<feature type="transmembrane region" description="Helical" evidence="1">
    <location>
        <begin position="221"/>
        <end position="242"/>
    </location>
</feature>
<protein>
    <submittedName>
        <fullName evidence="2">Uncharacterized protein</fullName>
    </submittedName>
</protein>
<comment type="caution">
    <text evidence="2">The sequence shown here is derived from an EMBL/GenBank/DDBJ whole genome shotgun (WGS) entry which is preliminary data.</text>
</comment>
<dbReference type="AlphaFoldDB" id="A0A3D8VDK5"/>
<feature type="transmembrane region" description="Helical" evidence="1">
    <location>
        <begin position="116"/>
        <end position="140"/>
    </location>
</feature>
<feature type="transmembrane region" description="Helical" evidence="1">
    <location>
        <begin position="313"/>
        <end position="338"/>
    </location>
</feature>
<dbReference type="Proteomes" id="UP000256829">
    <property type="component" value="Unassembled WGS sequence"/>
</dbReference>
<feature type="transmembrane region" description="Helical" evidence="1">
    <location>
        <begin position="248"/>
        <end position="267"/>
    </location>
</feature>
<keyword evidence="1" id="KW-1133">Transmembrane helix</keyword>
<reference evidence="2 3" key="1">
    <citation type="submission" date="2018-08" db="EMBL/GenBank/DDBJ databases">
        <title>Lysobacter soli KCTC 22011, whole genome shotgun sequence.</title>
        <authorList>
            <person name="Zhang X."/>
            <person name="Feng G."/>
            <person name="Zhu H."/>
        </authorList>
    </citation>
    <scope>NUCLEOTIDE SEQUENCE [LARGE SCALE GENOMIC DNA]</scope>
    <source>
        <strain evidence="2 3">KCTC 22011</strain>
    </source>
</reference>
<feature type="transmembrane region" description="Helical" evidence="1">
    <location>
        <begin position="152"/>
        <end position="175"/>
    </location>
</feature>
<feature type="transmembrane region" description="Helical" evidence="1">
    <location>
        <begin position="51"/>
        <end position="73"/>
    </location>
</feature>
<feature type="transmembrane region" description="Helical" evidence="1">
    <location>
        <begin position="20"/>
        <end position="39"/>
    </location>
</feature>
<evidence type="ECO:0000313" key="3">
    <source>
        <dbReference type="Proteomes" id="UP000256829"/>
    </source>
</evidence>
<sequence length="423" mass="43808">MRRHVSGLAISEAPPANVPLRFLIASVLWGIVAGGWIAWHGDTALASRWTPATIALVHLLVLGVIGNAMLGALTQFLPVAARSRLSWAPAVPVLHGGFNVGLAVFAFAMTTMATSLLPLAAALLGVPLVGFAGMACLALWRGAGARWLRGGIGMSMCALAVTAMLGVVALLTLAGRLPYDLAALVDVHASVGTVGAVLVLIAAIGAVTLPMLQGTRSPAPWWLPAWACAVALGLIAGAWQRARGGGDVLIGTITITTGAFAGASLWLQARTRLRRNPTLARFWTLGMSALLVAAACLTLPLPPDIDRAMLVGTLVLAIGFPAVVVGMMLEIVGFLAWIHLRGVVPRGRQVPGVGRLMPEGDKRVVCAAHVVSAVAVLLAMTLHEGHAAAGFAYASAWFATAMALVRCGLRVRRERKTPGSAPA</sequence>
<organism evidence="2 3">
    <name type="scientific">Lysobacter soli</name>
    <dbReference type="NCBI Taxonomy" id="453783"/>
    <lineage>
        <taxon>Bacteria</taxon>
        <taxon>Pseudomonadati</taxon>
        <taxon>Pseudomonadota</taxon>
        <taxon>Gammaproteobacteria</taxon>
        <taxon>Lysobacterales</taxon>
        <taxon>Lysobacteraceae</taxon>
        <taxon>Lysobacter</taxon>
    </lineage>
</organism>
<feature type="transmembrane region" description="Helical" evidence="1">
    <location>
        <begin position="85"/>
        <end position="110"/>
    </location>
</feature>
<keyword evidence="1" id="KW-0812">Transmembrane</keyword>
<feature type="transmembrane region" description="Helical" evidence="1">
    <location>
        <begin position="279"/>
        <end position="301"/>
    </location>
</feature>
<gene>
    <name evidence="2" type="ORF">DX912_09440</name>
</gene>
<feature type="transmembrane region" description="Helical" evidence="1">
    <location>
        <begin position="187"/>
        <end position="209"/>
    </location>
</feature>
<evidence type="ECO:0000256" key="1">
    <source>
        <dbReference type="SAM" id="Phobius"/>
    </source>
</evidence>
<evidence type="ECO:0000313" key="2">
    <source>
        <dbReference type="EMBL" id="RDY67483.1"/>
    </source>
</evidence>
<dbReference type="EMBL" id="QTJR01000005">
    <property type="protein sequence ID" value="RDY67483.1"/>
    <property type="molecule type" value="Genomic_DNA"/>
</dbReference>
<feature type="transmembrane region" description="Helical" evidence="1">
    <location>
        <begin position="364"/>
        <end position="382"/>
    </location>
</feature>
<feature type="transmembrane region" description="Helical" evidence="1">
    <location>
        <begin position="388"/>
        <end position="409"/>
    </location>
</feature>
<keyword evidence="1" id="KW-0472">Membrane</keyword>